<evidence type="ECO:0000256" key="2">
    <source>
        <dbReference type="PIRSR" id="PIRSR011396-1"/>
    </source>
</evidence>
<feature type="binding site" evidence="3">
    <location>
        <position position="358"/>
    </location>
    <ligand>
        <name>L-tryptophan</name>
        <dbReference type="ChEBI" id="CHEBI:57912"/>
    </ligand>
</feature>
<feature type="active site" evidence="2">
    <location>
        <position position="79"/>
    </location>
</feature>
<dbReference type="PANTHER" id="PTHR43747:SF4">
    <property type="entry name" value="FLAVIN-DEPENDENT TRYPTOPHAN HALOGENASE"/>
    <property type="match status" value="1"/>
</dbReference>
<comment type="caution">
    <text evidence="4">The sequence shown here is derived from an EMBL/GenBank/DDBJ whole genome shotgun (WGS) entry which is preliminary data.</text>
</comment>
<reference evidence="4 5" key="1">
    <citation type="journal article" date="2016" name="Genome Announc.">
        <title>Draft Genome Sequence of Planomonospora sphaerica JCM9374, a Rare Actinomycete.</title>
        <authorList>
            <person name="Dohra H."/>
            <person name="Suzuki T."/>
            <person name="Inoue Y."/>
            <person name="Kodani S."/>
        </authorList>
    </citation>
    <scope>NUCLEOTIDE SEQUENCE [LARGE SCALE GENOMIC DNA]</scope>
    <source>
        <strain evidence="4 5">JCM 9374</strain>
    </source>
</reference>
<dbReference type="InterPro" id="IPR033856">
    <property type="entry name" value="Trp_halogen"/>
</dbReference>
<evidence type="ECO:0000256" key="3">
    <source>
        <dbReference type="PIRSR" id="PIRSR011396-2"/>
    </source>
</evidence>
<evidence type="ECO:0000313" key="4">
    <source>
        <dbReference type="EMBL" id="GAT70680.1"/>
    </source>
</evidence>
<evidence type="ECO:0000256" key="1">
    <source>
        <dbReference type="ARBA" id="ARBA00038396"/>
    </source>
</evidence>
<name>A0A171DNP1_9ACTN</name>
<dbReference type="RefSeq" id="WP_068903139.1">
    <property type="nucleotide sequence ID" value="NZ_BDCX01000018.1"/>
</dbReference>
<comment type="similarity">
    <text evidence="1">Belongs to the flavin-dependent halogenase family. Bacterial tryptophan halogenase subfamily.</text>
</comment>
<protein>
    <submittedName>
        <fullName evidence="4">Tryptophan halogenase</fullName>
    </submittedName>
</protein>
<proteinExistence type="inferred from homology"/>
<evidence type="ECO:0000313" key="5">
    <source>
        <dbReference type="Proteomes" id="UP000077701"/>
    </source>
</evidence>
<feature type="binding site" evidence="3">
    <location>
        <position position="79"/>
    </location>
    <ligand>
        <name>7-chloro-L-tryptophan</name>
        <dbReference type="ChEBI" id="CHEBI:58713"/>
    </ligand>
</feature>
<dbReference type="STRING" id="161355.PS9374_06366"/>
<dbReference type="Pfam" id="PF04820">
    <property type="entry name" value="Trp_halogenase"/>
    <property type="match status" value="1"/>
</dbReference>
<keyword evidence="3" id="KW-0274">FAD</keyword>
<organism evidence="4 5">
    <name type="scientific">Planomonospora sphaerica</name>
    <dbReference type="NCBI Taxonomy" id="161355"/>
    <lineage>
        <taxon>Bacteria</taxon>
        <taxon>Bacillati</taxon>
        <taxon>Actinomycetota</taxon>
        <taxon>Actinomycetes</taxon>
        <taxon>Streptosporangiales</taxon>
        <taxon>Streptosporangiaceae</taxon>
        <taxon>Planomonospora</taxon>
    </lineage>
</organism>
<dbReference type="EMBL" id="BDCX01000018">
    <property type="protein sequence ID" value="GAT70680.1"/>
    <property type="molecule type" value="Genomic_DNA"/>
</dbReference>
<keyword evidence="5" id="KW-1185">Reference proteome</keyword>
<sequence>MDHRIKNVVILGGGTAGWMAASYLGKVLQGGVRITVLEAPAIPRIGVGEATVPNLQRAFFDVLGIPEEEWMPECNASFKMAVKFVNWRTPGAGESTPRTLEDGRPDQFYHPFGILRSHDGLPLSHYWYNEVHEGRTGEPFDYACFREPPLMDARLSPRWLDGRRSTAYAWHFDAHLVADFLRRFATGKQGVVHVQDEMTEPVVDERGFVTALRTKGGLTLEGDLFVDCSGFRGLLINKAMAEPFIDMGDHLINDSAVATSVPHDDEAEGIEPYTSSIAMPSGWAWKIPMLGRFGSGYVYSSQFASRDEATADFARLWNLDPDATSFNHIRFRVGRNRRAWVNNVVSIGLASCFLEPLESTGIYFTYAAIFQLAKHFPDRRFDPALVDGFNREIEEMFDDTRDFLQAHFYYSPRVDTPFWKANKELHLTDNIKGKMAAYKAGLPINQPVTDEGTYYGNFEAEFRNFWTNGSYYCIFAGLGCLPDNPLPSLTYKERSIEQARALFADVKQEQRELLATLPSNREFLRLLHGR</sequence>
<feature type="binding site" evidence="3">
    <location>
        <position position="349"/>
    </location>
    <ligand>
        <name>FAD</name>
        <dbReference type="ChEBI" id="CHEBI:57692"/>
    </ligand>
</feature>
<feature type="binding site" evidence="3">
    <location>
        <begin position="13"/>
        <end position="16"/>
    </location>
    <ligand>
        <name>FAD</name>
        <dbReference type="ChEBI" id="CHEBI:57692"/>
    </ligand>
</feature>
<dbReference type="PIRSF" id="PIRSF011396">
    <property type="entry name" value="Trp_halogenase"/>
    <property type="match status" value="1"/>
</dbReference>
<dbReference type="InterPro" id="IPR006905">
    <property type="entry name" value="Flavin_halogenase"/>
</dbReference>
<dbReference type="PANTHER" id="PTHR43747">
    <property type="entry name" value="FAD-BINDING PROTEIN"/>
    <property type="match status" value="1"/>
</dbReference>
<dbReference type="AlphaFoldDB" id="A0A171DNP1"/>
<dbReference type="GO" id="GO:0004497">
    <property type="term" value="F:monooxygenase activity"/>
    <property type="evidence" value="ECO:0007669"/>
    <property type="project" value="InterPro"/>
</dbReference>
<dbReference type="InterPro" id="IPR036188">
    <property type="entry name" value="FAD/NAD-bd_sf"/>
</dbReference>
<dbReference type="Proteomes" id="UP000077701">
    <property type="component" value="Unassembled WGS sequence"/>
</dbReference>
<accession>A0A171DNP1</accession>
<reference evidence="5" key="2">
    <citation type="submission" date="2016-04" db="EMBL/GenBank/DDBJ databases">
        <title>Planomonospora sphaerica JCM9374 whole genome shotgun sequence.</title>
        <authorList>
            <person name="Suzuki T."/>
            <person name="Dohra H."/>
            <person name="Kodani S."/>
        </authorList>
    </citation>
    <scope>NUCLEOTIDE SEQUENCE [LARGE SCALE GENOMIC DNA]</scope>
    <source>
        <strain evidence="5">JCM 9374</strain>
    </source>
</reference>
<dbReference type="GO" id="GO:0000166">
    <property type="term" value="F:nucleotide binding"/>
    <property type="evidence" value="ECO:0007669"/>
    <property type="project" value="UniProtKB-KW"/>
</dbReference>
<keyword evidence="3" id="KW-0547">Nucleotide-binding</keyword>
<dbReference type="InterPro" id="IPR050816">
    <property type="entry name" value="Flavin-dep_Halogenase_NPB"/>
</dbReference>
<feature type="binding site" evidence="3">
    <location>
        <position position="362"/>
    </location>
    <ligand>
        <name>FAD</name>
        <dbReference type="ChEBI" id="CHEBI:57692"/>
    </ligand>
</feature>
<gene>
    <name evidence="4" type="ORF">PS9374_06366</name>
</gene>
<dbReference type="OrthoDB" id="8868802at2"/>
<dbReference type="Gene3D" id="3.50.50.60">
    <property type="entry name" value="FAD/NAD(P)-binding domain"/>
    <property type="match status" value="1"/>
</dbReference>
<dbReference type="SUPFAM" id="SSF51905">
    <property type="entry name" value="FAD/NAD(P)-binding domain"/>
    <property type="match status" value="1"/>
</dbReference>
<keyword evidence="3" id="KW-0285">Flavoprotein</keyword>